<dbReference type="PROSITE" id="PS51275">
    <property type="entry name" value="PEPTIDASE_C26_GGH"/>
    <property type="match status" value="1"/>
</dbReference>
<feature type="signal peptide" evidence="9">
    <location>
        <begin position="1"/>
        <end position="21"/>
    </location>
</feature>
<dbReference type="InterPro" id="IPR029062">
    <property type="entry name" value="Class_I_gatase-like"/>
</dbReference>
<evidence type="ECO:0000256" key="5">
    <source>
        <dbReference type="ARBA" id="ARBA00022729"/>
    </source>
</evidence>
<dbReference type="Proteomes" id="UP000494040">
    <property type="component" value="Unassembled WGS sequence"/>
</dbReference>
<accession>A0A8I6SEW9</accession>
<dbReference type="PANTHER" id="PTHR11315">
    <property type="entry name" value="PROTEASE FAMILY C26 GAMMA-GLUTAMYL HYDROLASE"/>
    <property type="match status" value="1"/>
</dbReference>
<proteinExistence type="inferred from homology"/>
<dbReference type="RefSeq" id="XP_014262396.1">
    <property type="nucleotide sequence ID" value="XM_014406910.2"/>
</dbReference>
<dbReference type="EC" id="3.4.19.9" evidence="3 8"/>
<dbReference type="RefSeq" id="XP_014262395.1">
    <property type="nucleotide sequence ID" value="XM_014406909.2"/>
</dbReference>
<keyword evidence="4" id="KW-0964">Secreted</keyword>
<evidence type="ECO:0000256" key="3">
    <source>
        <dbReference type="ARBA" id="ARBA00012886"/>
    </source>
</evidence>
<keyword evidence="5 9" id="KW-0732">Signal</keyword>
<evidence type="ECO:0000256" key="1">
    <source>
        <dbReference type="ARBA" id="ARBA00004239"/>
    </source>
</evidence>
<dbReference type="GO" id="GO:0034722">
    <property type="term" value="F:gamma-glutamyl-peptidase activity"/>
    <property type="evidence" value="ECO:0007669"/>
    <property type="project" value="UniProtKB-UniRule"/>
</dbReference>
<dbReference type="InterPro" id="IPR011697">
    <property type="entry name" value="Peptidase_C26"/>
</dbReference>
<name>A0A8I6SEW9_CIMLE</name>
<feature type="chain" id="PRO_5035103587" description="folate gamma-glutamyl hydrolase" evidence="9">
    <location>
        <begin position="22"/>
        <end position="367"/>
    </location>
</feature>
<dbReference type="EnsemblMetazoa" id="XM_014406910.2">
    <property type="protein sequence ID" value="XP_014262396.1"/>
    <property type="gene ID" value="LOC106674278"/>
</dbReference>
<evidence type="ECO:0000313" key="10">
    <source>
        <dbReference type="EnsemblMetazoa" id="XP_014262395.1"/>
    </source>
</evidence>
<feature type="active site" evidence="8">
    <location>
        <position position="237"/>
    </location>
</feature>
<dbReference type="Pfam" id="PF07722">
    <property type="entry name" value="Peptidase_C26"/>
    <property type="match status" value="1"/>
</dbReference>
<dbReference type="GO" id="GO:0005773">
    <property type="term" value="C:vacuole"/>
    <property type="evidence" value="ECO:0007669"/>
    <property type="project" value="TreeGrafter"/>
</dbReference>
<protein>
    <recommendedName>
        <fullName evidence="3 8">folate gamma-glutamyl hydrolase</fullName>
        <ecNumber evidence="3 8">3.4.19.9</ecNumber>
    </recommendedName>
</protein>
<sequence>MNLALLLSIAFLLYFCVTVDSSTSRPIIGVLVQETNPTIKKYYHNAKSYVAASYVKSIEGSGARVAPIFIGQQETYYDNIVSYINGLLLPGGNTFFNNTNGYADAAHMLMTKIRRMPYFPVLGICLGFEVLLYSDCNKSEKSREPCKSLNTLLPLNFKPNYNDSLLFEHAPSQIIDILRTSKTTYNSHIFCVTEKVLQTCNLQDKWKVLSTNLDINGKEFISTLESTSLSIAGLQFHPEKIYEWKKSKNYPHSQDSITAMRYFFDWLVDHARKNSHAFPSYEAELDSLISNYDKTFTIENLIYDELYLFNKENESTDGSDNDGVCIACKKVNARSQEKRKSNFDNKDPFYNQYNLESCNKELSFTNG</sequence>
<reference evidence="10" key="1">
    <citation type="submission" date="2022-01" db="UniProtKB">
        <authorList>
            <consortium name="EnsemblMetazoa"/>
        </authorList>
    </citation>
    <scope>IDENTIFICATION</scope>
</reference>
<evidence type="ECO:0000313" key="11">
    <source>
        <dbReference type="Proteomes" id="UP000494040"/>
    </source>
</evidence>
<dbReference type="Gene3D" id="3.40.50.880">
    <property type="match status" value="1"/>
</dbReference>
<dbReference type="SUPFAM" id="SSF52317">
    <property type="entry name" value="Class I glutamine amidotransferase-like"/>
    <property type="match status" value="1"/>
</dbReference>
<comment type="similarity">
    <text evidence="2">Belongs to the peptidase C26 family.</text>
</comment>
<dbReference type="GeneID" id="106674278"/>
<keyword evidence="11" id="KW-1185">Reference proteome</keyword>
<dbReference type="InterPro" id="IPR015527">
    <property type="entry name" value="Pept_C26_g-glut_hydrolase"/>
</dbReference>
<evidence type="ECO:0000256" key="4">
    <source>
        <dbReference type="ARBA" id="ARBA00022525"/>
    </source>
</evidence>
<feature type="active site" description="Nucleophile" evidence="7 8">
    <location>
        <position position="125"/>
    </location>
</feature>
<comment type="subcellular location">
    <subcellularLocation>
        <location evidence="1">Secreted</location>
        <location evidence="1">Extracellular space</location>
    </subcellularLocation>
</comment>
<evidence type="ECO:0000256" key="2">
    <source>
        <dbReference type="ARBA" id="ARBA00011083"/>
    </source>
</evidence>
<evidence type="ECO:0000256" key="8">
    <source>
        <dbReference type="PROSITE-ProRule" id="PRU00607"/>
    </source>
</evidence>
<keyword evidence="6 8" id="KW-0378">Hydrolase</keyword>
<dbReference type="KEGG" id="clec:106674278"/>
<evidence type="ECO:0000256" key="6">
    <source>
        <dbReference type="ARBA" id="ARBA00022801"/>
    </source>
</evidence>
<dbReference type="OMA" id="EPVSSHF"/>
<dbReference type="GO" id="GO:0005576">
    <property type="term" value="C:extracellular region"/>
    <property type="evidence" value="ECO:0007669"/>
    <property type="project" value="UniProtKB-SubCell"/>
</dbReference>
<evidence type="ECO:0000256" key="9">
    <source>
        <dbReference type="SAM" id="SignalP"/>
    </source>
</evidence>
<comment type="catalytic activity">
    <reaction evidence="8">
        <text>(6S)-5,6,7,8-tetrahydrofolyl-(gamma-L-Glu)(n) + (n-1) H2O = (6S)-5,6,7,8-tetrahydrofolate + (n-1) L-glutamate</text>
        <dbReference type="Rhea" id="RHEA:56784"/>
        <dbReference type="Rhea" id="RHEA-COMP:14738"/>
        <dbReference type="ChEBI" id="CHEBI:15377"/>
        <dbReference type="ChEBI" id="CHEBI:29985"/>
        <dbReference type="ChEBI" id="CHEBI:57453"/>
        <dbReference type="ChEBI" id="CHEBI:141005"/>
        <dbReference type="EC" id="3.4.19.9"/>
    </reaction>
</comment>
<dbReference type="OrthoDB" id="64220at2759"/>
<dbReference type="EnsemblMetazoa" id="XM_014406909.2">
    <property type="protein sequence ID" value="XP_014262395.1"/>
    <property type="gene ID" value="LOC106674278"/>
</dbReference>
<organism evidence="10 11">
    <name type="scientific">Cimex lectularius</name>
    <name type="common">Bed bug</name>
    <name type="synonym">Acanthia lectularia</name>
    <dbReference type="NCBI Taxonomy" id="79782"/>
    <lineage>
        <taxon>Eukaryota</taxon>
        <taxon>Metazoa</taxon>
        <taxon>Ecdysozoa</taxon>
        <taxon>Arthropoda</taxon>
        <taxon>Hexapoda</taxon>
        <taxon>Insecta</taxon>
        <taxon>Pterygota</taxon>
        <taxon>Neoptera</taxon>
        <taxon>Paraneoptera</taxon>
        <taxon>Hemiptera</taxon>
        <taxon>Heteroptera</taxon>
        <taxon>Panheteroptera</taxon>
        <taxon>Cimicomorpha</taxon>
        <taxon>Cimicidae</taxon>
        <taxon>Cimex</taxon>
    </lineage>
</organism>
<dbReference type="PROSITE" id="PS51273">
    <property type="entry name" value="GATASE_TYPE_1"/>
    <property type="match status" value="1"/>
</dbReference>
<feature type="active site" description="Proton donor" evidence="7">
    <location>
        <position position="237"/>
    </location>
</feature>
<evidence type="ECO:0000256" key="7">
    <source>
        <dbReference type="PIRSR" id="PIRSR615527-1"/>
    </source>
</evidence>
<dbReference type="GO" id="GO:0046900">
    <property type="term" value="P:tetrahydrofolylpolyglutamate metabolic process"/>
    <property type="evidence" value="ECO:0007669"/>
    <property type="project" value="TreeGrafter"/>
</dbReference>
<dbReference type="AlphaFoldDB" id="A0A8I6SEW9"/>
<dbReference type="PANTHER" id="PTHR11315:SF0">
    <property type="entry name" value="FOLATE GAMMA-GLUTAMYL HYDROLASE"/>
    <property type="match status" value="1"/>
</dbReference>